<dbReference type="Proteomes" id="UP000005709">
    <property type="component" value="Unassembled WGS sequence"/>
</dbReference>
<evidence type="ECO:0000313" key="7">
    <source>
        <dbReference type="Proteomes" id="UP000005709"/>
    </source>
</evidence>
<comment type="catalytic activity">
    <reaction evidence="1">
        <text>ATP + protein L-histidine = ADP + protein N-phospho-L-histidine.</text>
        <dbReference type="EC" id="2.7.13.3"/>
    </reaction>
</comment>
<dbReference type="SMART" id="SM00387">
    <property type="entry name" value="HATPase_c"/>
    <property type="match status" value="1"/>
</dbReference>
<dbReference type="InterPro" id="IPR036097">
    <property type="entry name" value="HisK_dim/P_sf"/>
</dbReference>
<dbReference type="Gene3D" id="3.30.565.10">
    <property type="entry name" value="Histidine kinase-like ATPase, C-terminal domain"/>
    <property type="match status" value="1"/>
</dbReference>
<dbReference type="eggNOG" id="COG5002">
    <property type="taxonomic scope" value="Bacteria"/>
</dbReference>
<name>C8PES9_9BACT</name>
<dbReference type="PANTHER" id="PTHR43547">
    <property type="entry name" value="TWO-COMPONENT HISTIDINE KINASE"/>
    <property type="match status" value="1"/>
</dbReference>
<dbReference type="SMART" id="SM00388">
    <property type="entry name" value="HisKA"/>
    <property type="match status" value="1"/>
</dbReference>
<proteinExistence type="predicted"/>
<accession>C8PES9</accession>
<feature type="domain" description="Histidine kinase" evidence="5">
    <location>
        <begin position="176"/>
        <end position="368"/>
    </location>
</feature>
<dbReference type="SUPFAM" id="SSF55874">
    <property type="entry name" value="ATPase domain of HSP90 chaperone/DNA topoisomerase II/histidine kinase"/>
    <property type="match status" value="1"/>
</dbReference>
<evidence type="ECO:0000256" key="1">
    <source>
        <dbReference type="ARBA" id="ARBA00000085"/>
    </source>
</evidence>
<reference evidence="6 7" key="1">
    <citation type="submission" date="2009-07" db="EMBL/GenBank/DDBJ databases">
        <authorList>
            <person name="Madupu R."/>
            <person name="Sebastian Y."/>
            <person name="Durkin A.S."/>
            <person name="Torralba M."/>
            <person name="Methe B."/>
            <person name="Sutton G.G."/>
            <person name="Strausberg R.L."/>
            <person name="Nelson K.E."/>
        </authorList>
    </citation>
    <scope>NUCLEOTIDE SEQUENCE [LARGE SCALE GENOMIC DNA]</scope>
    <source>
        <strain evidence="6 7">RM3268</strain>
    </source>
</reference>
<dbReference type="AlphaFoldDB" id="C8PES9"/>
<evidence type="ECO:0000313" key="6">
    <source>
        <dbReference type="EMBL" id="EEV18557.1"/>
    </source>
</evidence>
<dbReference type="CDD" id="cd00082">
    <property type="entry name" value="HisKA"/>
    <property type="match status" value="1"/>
</dbReference>
<keyword evidence="4" id="KW-0812">Transmembrane</keyword>
<keyword evidence="4" id="KW-0472">Membrane</keyword>
<keyword evidence="4" id="KW-1133">Transmembrane helix</keyword>
<keyword evidence="7" id="KW-1185">Reference proteome</keyword>
<sequence length="368" mass="41472">MSKMRQILPIFLLYTLTSVLFLALVSSIFYEREKFFIADRDAFAIRDFKHGLEAKLARGGRLNESDFDAMQAYAADLNSSDEIARDFEPRDDAPRVYMEGTSRIEQFNLTGKDGTEYYVAIKTEALEGKLAALKLKILAASALVLALILLIAYFIIRLSLRPLYEKIEFLGGFIRDTTHEIKTPLSVILMSIELFDTEPKKYLGNIKAGANTINALFEDLTALSLNKSGSGREVNLGELVQSRIKYFGIAAEQKRISLSADLRPVAFCADEFKLRKIIDNLLGNAIKYCDELGCVEVGLRERSLRIKNSGAGIARQNLPHIFELYTRFDERNGGFGIGLFIAKKYCDELGLKISCDSNEDWTEFEVKF</sequence>
<evidence type="ECO:0000256" key="2">
    <source>
        <dbReference type="ARBA" id="ARBA00012438"/>
    </source>
</evidence>
<dbReference type="PROSITE" id="PS50109">
    <property type="entry name" value="HIS_KIN"/>
    <property type="match status" value="1"/>
</dbReference>
<feature type="transmembrane region" description="Helical" evidence="4">
    <location>
        <begin position="7"/>
        <end position="30"/>
    </location>
</feature>
<comment type="caution">
    <text evidence="6">The sequence shown here is derived from an EMBL/GenBank/DDBJ whole genome shotgun (WGS) entry which is preliminary data.</text>
</comment>
<protein>
    <recommendedName>
        <fullName evidence="2">histidine kinase</fullName>
        <ecNumber evidence="2">2.7.13.3</ecNumber>
    </recommendedName>
</protein>
<feature type="transmembrane region" description="Helical" evidence="4">
    <location>
        <begin position="137"/>
        <end position="156"/>
    </location>
</feature>
<keyword evidence="3" id="KW-0597">Phosphoprotein</keyword>
<dbReference type="GO" id="GO:0000155">
    <property type="term" value="F:phosphorelay sensor kinase activity"/>
    <property type="evidence" value="ECO:0007669"/>
    <property type="project" value="InterPro"/>
</dbReference>
<keyword evidence="6" id="KW-0808">Transferase</keyword>
<dbReference type="InterPro" id="IPR036890">
    <property type="entry name" value="HATPase_C_sf"/>
</dbReference>
<dbReference type="CDD" id="cd00075">
    <property type="entry name" value="HATPase"/>
    <property type="match status" value="1"/>
</dbReference>
<dbReference type="InterPro" id="IPR003661">
    <property type="entry name" value="HisK_dim/P_dom"/>
</dbReference>
<keyword evidence="6" id="KW-0418">Kinase</keyword>
<dbReference type="Pfam" id="PF02518">
    <property type="entry name" value="HATPase_c"/>
    <property type="match status" value="1"/>
</dbReference>
<evidence type="ECO:0000259" key="5">
    <source>
        <dbReference type="PROSITE" id="PS50109"/>
    </source>
</evidence>
<dbReference type="EMBL" id="ACYG01000009">
    <property type="protein sequence ID" value="EEV18557.1"/>
    <property type="molecule type" value="Genomic_DNA"/>
</dbReference>
<dbReference type="SUPFAM" id="SSF47384">
    <property type="entry name" value="Homodimeric domain of signal transducing histidine kinase"/>
    <property type="match status" value="1"/>
</dbReference>
<dbReference type="PANTHER" id="PTHR43547:SF2">
    <property type="entry name" value="HYBRID SIGNAL TRANSDUCTION HISTIDINE KINASE C"/>
    <property type="match status" value="1"/>
</dbReference>
<evidence type="ECO:0000256" key="4">
    <source>
        <dbReference type="SAM" id="Phobius"/>
    </source>
</evidence>
<dbReference type="InterPro" id="IPR003594">
    <property type="entry name" value="HATPase_dom"/>
</dbReference>
<dbReference type="EC" id="2.7.13.3" evidence="2"/>
<organism evidence="6 7">
    <name type="scientific">Campylobacter gracilis RM3268</name>
    <dbReference type="NCBI Taxonomy" id="553220"/>
    <lineage>
        <taxon>Bacteria</taxon>
        <taxon>Pseudomonadati</taxon>
        <taxon>Campylobacterota</taxon>
        <taxon>Epsilonproteobacteria</taxon>
        <taxon>Campylobacterales</taxon>
        <taxon>Campylobacteraceae</taxon>
        <taxon>Campylobacter</taxon>
    </lineage>
</organism>
<evidence type="ECO:0000256" key="3">
    <source>
        <dbReference type="ARBA" id="ARBA00022553"/>
    </source>
</evidence>
<dbReference type="OrthoDB" id="9761634at2"/>
<dbReference type="Gene3D" id="1.10.287.130">
    <property type="match status" value="1"/>
</dbReference>
<gene>
    <name evidence="6" type="ORF">CAMGR0001_2568</name>
</gene>
<dbReference type="Pfam" id="PF00512">
    <property type="entry name" value="HisKA"/>
    <property type="match status" value="1"/>
</dbReference>
<dbReference type="STRING" id="824.CGRAC_0409"/>
<dbReference type="InterPro" id="IPR005467">
    <property type="entry name" value="His_kinase_dom"/>
</dbReference>